<organism evidence="11 12">
    <name type="scientific">Ramazzottius varieornatus</name>
    <name type="common">Water bear</name>
    <name type="synonym">Tardigrade</name>
    <dbReference type="NCBI Taxonomy" id="947166"/>
    <lineage>
        <taxon>Eukaryota</taxon>
        <taxon>Metazoa</taxon>
        <taxon>Ecdysozoa</taxon>
        <taxon>Tardigrada</taxon>
        <taxon>Eutardigrada</taxon>
        <taxon>Parachela</taxon>
        <taxon>Hypsibioidea</taxon>
        <taxon>Ramazzottiidae</taxon>
        <taxon>Ramazzottius</taxon>
    </lineage>
</organism>
<comment type="similarity">
    <text evidence="2">Belongs to the VPS37 family.</text>
</comment>
<evidence type="ECO:0000256" key="6">
    <source>
        <dbReference type="ARBA" id="ARBA00025010"/>
    </source>
</evidence>
<keyword evidence="5 7" id="KW-0653">Protein transport</keyword>
<dbReference type="STRING" id="947166.A0A1D1W337"/>
<keyword evidence="8" id="KW-0175">Coiled coil</keyword>
<proteinExistence type="inferred from homology"/>
<comment type="subcellular location">
    <subcellularLocation>
        <location evidence="1">Late endosome membrane</location>
        <topology evidence="1">Peripheral membrane protein</topology>
    </subcellularLocation>
</comment>
<evidence type="ECO:0000256" key="5">
    <source>
        <dbReference type="ARBA" id="ARBA00022927"/>
    </source>
</evidence>
<evidence type="ECO:0000256" key="7">
    <source>
        <dbReference type="PROSITE-ProRule" id="PRU00646"/>
    </source>
</evidence>
<dbReference type="Proteomes" id="UP000186922">
    <property type="component" value="Unassembled WGS sequence"/>
</dbReference>
<dbReference type="SUPFAM" id="SSF140111">
    <property type="entry name" value="Endosomal sorting complex assembly domain"/>
    <property type="match status" value="1"/>
</dbReference>
<dbReference type="GO" id="GO:0043162">
    <property type="term" value="P:ubiquitin-dependent protein catabolic process via the multivesicular body sorting pathway"/>
    <property type="evidence" value="ECO:0007669"/>
    <property type="project" value="TreeGrafter"/>
</dbReference>
<dbReference type="GO" id="GO:0006612">
    <property type="term" value="P:protein targeting to membrane"/>
    <property type="evidence" value="ECO:0007669"/>
    <property type="project" value="TreeGrafter"/>
</dbReference>
<name>A0A1D1W337_RAMVA</name>
<sequence>MWLFGGGKKPDEPQLTPHQAQRQKQIDSIRQQHSKLIEVVRDESYKIPFNVGAQTFFLDIKLSSIFPRDPPSLKLTPRGTHAWVDSSGNINSPKLTTFNMHSDLGKILTEIIEEFQRNPPLMPRDFTSPAESTPGASSSVYPSFNLPAGSVPPIPIRSDSPGTTFAPGNRIKSIAQPLWSSVSDNFPEVNTMSNDELQALLDNSEDQALVDKITSAPVIASLRDEVKRLTELNHSIATENLARKPFLEQKKAAVLDKYSTAGEKRKEFDDLQRELEGLMRRHDPAVIQQKVRQAGAEAEAESEAIADDFVAGKMDVDSFLSKFLEKRKTVNLRKATDDVFGRQLSRTSASYF</sequence>
<evidence type="ECO:0000259" key="10">
    <source>
        <dbReference type="PROSITE" id="PS51314"/>
    </source>
</evidence>
<dbReference type="InterPro" id="IPR029012">
    <property type="entry name" value="Helix_hairpin_bin_sf"/>
</dbReference>
<dbReference type="PROSITE" id="PS51314">
    <property type="entry name" value="VPS37_C"/>
    <property type="match status" value="1"/>
</dbReference>
<protein>
    <recommendedName>
        <fullName evidence="10">VPS37 C-terminal domain-containing protein</fullName>
    </recommendedName>
</protein>
<dbReference type="CDD" id="cd11685">
    <property type="entry name" value="UEV_TSG101-like"/>
    <property type="match status" value="1"/>
</dbReference>
<evidence type="ECO:0000256" key="4">
    <source>
        <dbReference type="ARBA" id="ARBA00022753"/>
    </source>
</evidence>
<keyword evidence="12" id="KW-1185">Reference proteome</keyword>
<evidence type="ECO:0000256" key="8">
    <source>
        <dbReference type="SAM" id="Coils"/>
    </source>
</evidence>
<dbReference type="EMBL" id="BDGG01000016">
    <property type="protein sequence ID" value="GAV07935.1"/>
    <property type="molecule type" value="Genomic_DNA"/>
</dbReference>
<keyword evidence="3 7" id="KW-0813">Transport</keyword>
<dbReference type="InterPro" id="IPR009851">
    <property type="entry name" value="Mod_r"/>
</dbReference>
<accession>A0A1D1W337</accession>
<evidence type="ECO:0000256" key="9">
    <source>
        <dbReference type="SAM" id="MobiDB-lite"/>
    </source>
</evidence>
<feature type="coiled-coil region" evidence="8">
    <location>
        <begin position="219"/>
        <end position="281"/>
    </location>
</feature>
<dbReference type="OrthoDB" id="10260857at2759"/>
<dbReference type="InterPro" id="IPR037202">
    <property type="entry name" value="ESCRT_assembly_dom"/>
</dbReference>
<dbReference type="SUPFAM" id="SSF54495">
    <property type="entry name" value="UBC-like"/>
    <property type="match status" value="1"/>
</dbReference>
<feature type="domain" description="VPS37 C-terminal" evidence="10">
    <location>
        <begin position="265"/>
        <end position="352"/>
    </location>
</feature>
<dbReference type="Gene3D" id="1.10.287.660">
    <property type="entry name" value="Helix hairpin bin"/>
    <property type="match status" value="1"/>
</dbReference>
<dbReference type="PANTHER" id="PTHR13678:SF2">
    <property type="entry name" value="VACUOLAR PROTEIN SORTING-ASSOCIATED PROTEIN 37A"/>
    <property type="match status" value="1"/>
</dbReference>
<evidence type="ECO:0000313" key="11">
    <source>
        <dbReference type="EMBL" id="GAV07935.1"/>
    </source>
</evidence>
<evidence type="ECO:0000313" key="12">
    <source>
        <dbReference type="Proteomes" id="UP000186922"/>
    </source>
</evidence>
<keyword evidence="4" id="KW-0967">Endosome</keyword>
<comment type="caution">
    <text evidence="11">The sequence shown here is derived from an EMBL/GenBank/DDBJ whole genome shotgun (WGS) entry which is preliminary data.</text>
</comment>
<reference evidence="11 12" key="1">
    <citation type="journal article" date="2016" name="Nat. Commun.">
        <title>Extremotolerant tardigrade genome and improved radiotolerance of human cultured cells by tardigrade-unique protein.</title>
        <authorList>
            <person name="Hashimoto T."/>
            <person name="Horikawa D.D."/>
            <person name="Saito Y."/>
            <person name="Kuwahara H."/>
            <person name="Kozuka-Hata H."/>
            <person name="Shin-I T."/>
            <person name="Minakuchi Y."/>
            <person name="Ohishi K."/>
            <person name="Motoyama A."/>
            <person name="Aizu T."/>
            <person name="Enomoto A."/>
            <person name="Kondo K."/>
            <person name="Tanaka S."/>
            <person name="Hara Y."/>
            <person name="Koshikawa S."/>
            <person name="Sagara H."/>
            <person name="Miura T."/>
            <person name="Yokobori S."/>
            <person name="Miyagawa K."/>
            <person name="Suzuki Y."/>
            <person name="Kubo T."/>
            <person name="Oyama M."/>
            <person name="Kohara Y."/>
            <person name="Fujiyama A."/>
            <person name="Arakawa K."/>
            <person name="Katayama T."/>
            <person name="Toyoda A."/>
            <person name="Kunieda T."/>
        </authorList>
    </citation>
    <scope>NUCLEOTIDE SEQUENCE [LARGE SCALE GENOMIC DNA]</scope>
    <source>
        <strain evidence="11 12">YOKOZUNA-1</strain>
    </source>
</reference>
<dbReference type="GO" id="GO:0031902">
    <property type="term" value="C:late endosome membrane"/>
    <property type="evidence" value="ECO:0007669"/>
    <property type="project" value="UniProtKB-SubCell"/>
</dbReference>
<feature type="region of interest" description="Disordered" evidence="9">
    <location>
        <begin position="1"/>
        <end position="23"/>
    </location>
</feature>
<dbReference type="AlphaFoldDB" id="A0A1D1W337"/>
<dbReference type="InterPro" id="IPR016135">
    <property type="entry name" value="UBQ-conjugating_enzyme/RWD"/>
</dbReference>
<evidence type="ECO:0000256" key="3">
    <source>
        <dbReference type="ARBA" id="ARBA00022448"/>
    </source>
</evidence>
<evidence type="ECO:0000256" key="1">
    <source>
        <dbReference type="ARBA" id="ARBA00004633"/>
    </source>
</evidence>
<dbReference type="PANTHER" id="PTHR13678">
    <property type="entry name" value="VACUOLAR PROTEIN SORTING-ASSOCIATED PROTEIN 37"/>
    <property type="match status" value="1"/>
</dbReference>
<dbReference type="GO" id="GO:0006623">
    <property type="term" value="P:protein targeting to vacuole"/>
    <property type="evidence" value="ECO:0007669"/>
    <property type="project" value="TreeGrafter"/>
</dbReference>
<evidence type="ECO:0000256" key="2">
    <source>
        <dbReference type="ARBA" id="ARBA00007617"/>
    </source>
</evidence>
<gene>
    <name evidence="11" type="primary">RvY_17711</name>
    <name evidence="11" type="synonym">RvY_17711.1</name>
    <name evidence="11" type="ORF">RvY_17711-1</name>
</gene>
<dbReference type="Pfam" id="PF07200">
    <property type="entry name" value="Mod_r"/>
    <property type="match status" value="1"/>
</dbReference>
<dbReference type="GO" id="GO:0000813">
    <property type="term" value="C:ESCRT I complex"/>
    <property type="evidence" value="ECO:0007669"/>
    <property type="project" value="TreeGrafter"/>
</dbReference>
<comment type="function">
    <text evidence="6">Component of the ESCRT-I complex, a regulator of vesicular trafficking process. Required for the sorting of endocytic ubiquitinated cargos into multivesicular bodies. May be involved in cell growth and differentiation.</text>
</comment>